<dbReference type="CDD" id="cd00593">
    <property type="entry name" value="RIBOc"/>
    <property type="match status" value="1"/>
</dbReference>
<evidence type="ECO:0000256" key="1">
    <source>
        <dbReference type="ARBA" id="ARBA00022722"/>
    </source>
</evidence>
<evidence type="ECO:0000259" key="6">
    <source>
        <dbReference type="PROSITE" id="PS50142"/>
    </source>
</evidence>
<keyword evidence="3" id="KW-0378">Hydrolase</keyword>
<reference evidence="7" key="1">
    <citation type="submission" date="2020-05" db="EMBL/GenBank/DDBJ databases">
        <authorList>
            <person name="Chiriac C."/>
            <person name="Salcher M."/>
            <person name="Ghai R."/>
            <person name="Kavagutti S V."/>
        </authorList>
    </citation>
    <scope>NUCLEOTIDE SEQUENCE</scope>
</reference>
<name>A0A6J7ECD2_9ZZZZ</name>
<keyword evidence="4" id="KW-0694">RNA-binding</keyword>
<dbReference type="PANTHER" id="PTHR11207">
    <property type="entry name" value="RIBONUCLEASE III"/>
    <property type="match status" value="1"/>
</dbReference>
<dbReference type="Pfam" id="PF00636">
    <property type="entry name" value="Ribonuclease_3"/>
    <property type="match status" value="1"/>
</dbReference>
<dbReference type="SMART" id="SM00535">
    <property type="entry name" value="RIBOc"/>
    <property type="match status" value="1"/>
</dbReference>
<evidence type="ECO:0000256" key="2">
    <source>
        <dbReference type="ARBA" id="ARBA00022759"/>
    </source>
</evidence>
<dbReference type="SUPFAM" id="SSF69065">
    <property type="entry name" value="RNase III domain-like"/>
    <property type="match status" value="1"/>
</dbReference>
<feature type="domain" description="DRBM" evidence="5">
    <location>
        <begin position="120"/>
        <end position="188"/>
    </location>
</feature>
<dbReference type="PROSITE" id="PS50142">
    <property type="entry name" value="RNASE_3_2"/>
    <property type="match status" value="1"/>
</dbReference>
<accession>A0A6J7ECD2</accession>
<dbReference type="CDD" id="cd10845">
    <property type="entry name" value="DSRM_RNAse_III_family"/>
    <property type="match status" value="1"/>
</dbReference>
<dbReference type="Pfam" id="PF00035">
    <property type="entry name" value="dsrm"/>
    <property type="match status" value="1"/>
</dbReference>
<dbReference type="Gene3D" id="3.30.160.20">
    <property type="match status" value="1"/>
</dbReference>
<keyword evidence="2" id="KW-0255">Endonuclease</keyword>
<feature type="domain" description="RNase III" evidence="6">
    <location>
        <begin position="1"/>
        <end position="95"/>
    </location>
</feature>
<dbReference type="GO" id="GO:0003725">
    <property type="term" value="F:double-stranded RNA binding"/>
    <property type="evidence" value="ECO:0007669"/>
    <property type="project" value="TreeGrafter"/>
</dbReference>
<dbReference type="AlphaFoldDB" id="A0A6J7ECD2"/>
<proteinExistence type="predicted"/>
<evidence type="ECO:0000259" key="5">
    <source>
        <dbReference type="PROSITE" id="PS50137"/>
    </source>
</evidence>
<organism evidence="7">
    <name type="scientific">freshwater metagenome</name>
    <dbReference type="NCBI Taxonomy" id="449393"/>
    <lineage>
        <taxon>unclassified sequences</taxon>
        <taxon>metagenomes</taxon>
        <taxon>ecological metagenomes</taxon>
    </lineage>
</organism>
<dbReference type="InterPro" id="IPR036389">
    <property type="entry name" value="RNase_III_sf"/>
</dbReference>
<keyword evidence="1" id="KW-0540">Nuclease</keyword>
<evidence type="ECO:0000256" key="3">
    <source>
        <dbReference type="ARBA" id="ARBA00022801"/>
    </source>
</evidence>
<gene>
    <name evidence="7" type="ORF">UFOPK3423_01208</name>
</gene>
<dbReference type="GO" id="GO:0006396">
    <property type="term" value="P:RNA processing"/>
    <property type="evidence" value="ECO:0007669"/>
    <property type="project" value="InterPro"/>
</dbReference>
<evidence type="ECO:0000256" key="4">
    <source>
        <dbReference type="ARBA" id="ARBA00022884"/>
    </source>
</evidence>
<dbReference type="InterPro" id="IPR014720">
    <property type="entry name" value="dsRBD_dom"/>
</dbReference>
<dbReference type="Gene3D" id="1.10.1520.10">
    <property type="entry name" value="Ribonuclease III domain"/>
    <property type="match status" value="1"/>
</dbReference>
<evidence type="ECO:0000313" key="7">
    <source>
        <dbReference type="EMBL" id="CAB4879388.1"/>
    </source>
</evidence>
<dbReference type="GO" id="GO:0010468">
    <property type="term" value="P:regulation of gene expression"/>
    <property type="evidence" value="ECO:0007669"/>
    <property type="project" value="TreeGrafter"/>
</dbReference>
<dbReference type="InterPro" id="IPR000999">
    <property type="entry name" value="RNase_III_dom"/>
</dbReference>
<protein>
    <submittedName>
        <fullName evidence="7">Unannotated protein</fullName>
    </submittedName>
</protein>
<dbReference type="PROSITE" id="PS50137">
    <property type="entry name" value="DS_RBD"/>
    <property type="match status" value="1"/>
</dbReference>
<sequence length="190" mass="20256">MRLAFLGDSVLGLAISAHTYPRLEADRFGAGRLTVIRAQTVSGSACRQVGERLGIPDRLRRAAPDGSVLPDTVMTQRVLSSIVEAVIGACFLHAGYERTAAAVVEAFQTELAEALEHPIDFKSALQELLARRAAVVTYEVTAEIGPPHDCTFEVQALVDGEQVGSGSGRSKKAAEQIAAQRALEALEKES</sequence>
<dbReference type="EMBL" id="CAFBLQ010000144">
    <property type="protein sequence ID" value="CAB4879388.1"/>
    <property type="molecule type" value="Genomic_DNA"/>
</dbReference>
<dbReference type="SUPFAM" id="SSF54768">
    <property type="entry name" value="dsRNA-binding domain-like"/>
    <property type="match status" value="1"/>
</dbReference>
<dbReference type="PANTHER" id="PTHR11207:SF0">
    <property type="entry name" value="RIBONUCLEASE 3"/>
    <property type="match status" value="1"/>
</dbReference>
<dbReference type="SMART" id="SM00358">
    <property type="entry name" value="DSRM"/>
    <property type="match status" value="1"/>
</dbReference>
<dbReference type="GO" id="GO:0004525">
    <property type="term" value="F:ribonuclease III activity"/>
    <property type="evidence" value="ECO:0007669"/>
    <property type="project" value="InterPro"/>
</dbReference>